<dbReference type="InterPro" id="IPR006913">
    <property type="entry name" value="CENP-V/GFA"/>
</dbReference>
<evidence type="ECO:0000256" key="4">
    <source>
        <dbReference type="ARBA" id="ARBA00023239"/>
    </source>
</evidence>
<keyword evidence="4" id="KW-0456">Lyase</keyword>
<dbReference type="SUPFAM" id="SSF51316">
    <property type="entry name" value="Mss4-like"/>
    <property type="match status" value="1"/>
</dbReference>
<sequence>MSANFRHMGNIAMTYSGGCQCGAVRYKIESKPVVAYCCHCTDCQQQSSSAFGMSVWFPVDAFELTSGTLSTWKTSGDSGNEKVCTLCPDCGTRIYHAFPGESDTLSVKGGSLDDISKIPPIAHIWTRSAQPWLLRYIVDEICHETEPDNFDHLIDHFQRNSD</sequence>
<evidence type="ECO:0000256" key="1">
    <source>
        <dbReference type="ARBA" id="ARBA00005495"/>
    </source>
</evidence>
<dbReference type="Gene3D" id="3.90.1590.10">
    <property type="entry name" value="glutathione-dependent formaldehyde- activating enzyme (gfa)"/>
    <property type="match status" value="1"/>
</dbReference>
<organism evidence="6 7">
    <name type="scientific">Roseovarius aestuarii</name>
    <dbReference type="NCBI Taxonomy" id="475083"/>
    <lineage>
        <taxon>Bacteria</taxon>
        <taxon>Pseudomonadati</taxon>
        <taxon>Pseudomonadota</taxon>
        <taxon>Alphaproteobacteria</taxon>
        <taxon>Rhodobacterales</taxon>
        <taxon>Roseobacteraceae</taxon>
        <taxon>Roseovarius</taxon>
    </lineage>
</organism>
<evidence type="ECO:0000256" key="3">
    <source>
        <dbReference type="ARBA" id="ARBA00022833"/>
    </source>
</evidence>
<name>A0A1X7BRD3_9RHOB</name>
<protein>
    <submittedName>
        <fullName evidence="6">Glutathione-dependent formaldehyde-activating enzyme</fullName>
    </submittedName>
</protein>
<proteinExistence type="inferred from homology"/>
<dbReference type="GO" id="GO:0046872">
    <property type="term" value="F:metal ion binding"/>
    <property type="evidence" value="ECO:0007669"/>
    <property type="project" value="UniProtKB-KW"/>
</dbReference>
<evidence type="ECO:0000313" key="6">
    <source>
        <dbReference type="EMBL" id="SMC12155.1"/>
    </source>
</evidence>
<dbReference type="InterPro" id="IPR011057">
    <property type="entry name" value="Mss4-like_sf"/>
</dbReference>
<gene>
    <name evidence="6" type="ORF">ROA7745_01978</name>
</gene>
<dbReference type="EMBL" id="FWXB01000006">
    <property type="protein sequence ID" value="SMC12155.1"/>
    <property type="molecule type" value="Genomic_DNA"/>
</dbReference>
<evidence type="ECO:0000313" key="7">
    <source>
        <dbReference type="Proteomes" id="UP000193224"/>
    </source>
</evidence>
<feature type="domain" description="CENP-V/GFA" evidence="5">
    <location>
        <begin position="15"/>
        <end position="133"/>
    </location>
</feature>
<dbReference type="PANTHER" id="PTHR33337:SF3">
    <property type="entry name" value="CENP-V_GFA DOMAIN-CONTAINING PROTEIN"/>
    <property type="match status" value="1"/>
</dbReference>
<dbReference type="OrthoDB" id="9807246at2"/>
<dbReference type="PROSITE" id="PS51891">
    <property type="entry name" value="CENP_V_GFA"/>
    <property type="match status" value="1"/>
</dbReference>
<accession>A0A1X7BRD3</accession>
<keyword evidence="3" id="KW-0862">Zinc</keyword>
<dbReference type="AlphaFoldDB" id="A0A1X7BRD3"/>
<dbReference type="Proteomes" id="UP000193224">
    <property type="component" value="Unassembled WGS sequence"/>
</dbReference>
<evidence type="ECO:0000256" key="2">
    <source>
        <dbReference type="ARBA" id="ARBA00022723"/>
    </source>
</evidence>
<dbReference type="GO" id="GO:0016846">
    <property type="term" value="F:carbon-sulfur lyase activity"/>
    <property type="evidence" value="ECO:0007669"/>
    <property type="project" value="InterPro"/>
</dbReference>
<keyword evidence="7" id="KW-1185">Reference proteome</keyword>
<reference evidence="6 7" key="1">
    <citation type="submission" date="2017-03" db="EMBL/GenBank/DDBJ databases">
        <authorList>
            <person name="Afonso C.L."/>
            <person name="Miller P.J."/>
            <person name="Scott M.A."/>
            <person name="Spackman E."/>
            <person name="Goraichik I."/>
            <person name="Dimitrov K.M."/>
            <person name="Suarez D.L."/>
            <person name="Swayne D.E."/>
        </authorList>
    </citation>
    <scope>NUCLEOTIDE SEQUENCE [LARGE SCALE GENOMIC DNA]</scope>
    <source>
        <strain evidence="6 7">CECT 7745</strain>
    </source>
</reference>
<dbReference type="Pfam" id="PF04828">
    <property type="entry name" value="GFA"/>
    <property type="match status" value="1"/>
</dbReference>
<evidence type="ECO:0000259" key="5">
    <source>
        <dbReference type="PROSITE" id="PS51891"/>
    </source>
</evidence>
<keyword evidence="2" id="KW-0479">Metal-binding</keyword>
<comment type="similarity">
    <text evidence="1">Belongs to the Gfa family.</text>
</comment>
<dbReference type="PANTHER" id="PTHR33337">
    <property type="entry name" value="GFA DOMAIN-CONTAINING PROTEIN"/>
    <property type="match status" value="1"/>
</dbReference>